<dbReference type="Proteomes" id="UP000007752">
    <property type="component" value="Chromosome 8"/>
</dbReference>
<gene>
    <name evidence="1" type="ORF">OsJ_27538</name>
</gene>
<dbReference type="EMBL" id="CM000145">
    <property type="protein sequence ID" value="EAZ42948.1"/>
    <property type="molecule type" value="Genomic_DNA"/>
</dbReference>
<dbReference type="AlphaFoldDB" id="A3BTQ9"/>
<name>A3BTQ9_ORYSJ</name>
<reference evidence="1" key="1">
    <citation type="journal article" date="2005" name="PLoS Biol.">
        <title>The genomes of Oryza sativa: a history of duplications.</title>
        <authorList>
            <person name="Yu J."/>
            <person name="Wang J."/>
            <person name="Lin W."/>
            <person name="Li S."/>
            <person name="Li H."/>
            <person name="Zhou J."/>
            <person name="Ni P."/>
            <person name="Dong W."/>
            <person name="Hu S."/>
            <person name="Zeng C."/>
            <person name="Zhang J."/>
            <person name="Zhang Y."/>
            <person name="Li R."/>
            <person name="Xu Z."/>
            <person name="Li S."/>
            <person name="Li X."/>
            <person name="Zheng H."/>
            <person name="Cong L."/>
            <person name="Lin L."/>
            <person name="Yin J."/>
            <person name="Geng J."/>
            <person name="Li G."/>
            <person name="Shi J."/>
            <person name="Liu J."/>
            <person name="Lv H."/>
            <person name="Li J."/>
            <person name="Wang J."/>
            <person name="Deng Y."/>
            <person name="Ran L."/>
            <person name="Shi X."/>
            <person name="Wang X."/>
            <person name="Wu Q."/>
            <person name="Li C."/>
            <person name="Ren X."/>
            <person name="Wang J."/>
            <person name="Wang X."/>
            <person name="Li D."/>
            <person name="Liu D."/>
            <person name="Zhang X."/>
            <person name="Ji Z."/>
            <person name="Zhao W."/>
            <person name="Sun Y."/>
            <person name="Zhang Z."/>
            <person name="Bao J."/>
            <person name="Han Y."/>
            <person name="Dong L."/>
            <person name="Ji J."/>
            <person name="Chen P."/>
            <person name="Wu S."/>
            <person name="Liu J."/>
            <person name="Xiao Y."/>
            <person name="Bu D."/>
            <person name="Tan J."/>
            <person name="Yang L."/>
            <person name="Ye C."/>
            <person name="Zhang J."/>
            <person name="Xu J."/>
            <person name="Zhou Y."/>
            <person name="Yu Y."/>
            <person name="Zhang B."/>
            <person name="Zhuang S."/>
            <person name="Wei H."/>
            <person name="Liu B."/>
            <person name="Lei M."/>
            <person name="Yu H."/>
            <person name="Li Y."/>
            <person name="Xu H."/>
            <person name="Wei S."/>
            <person name="He X."/>
            <person name="Fang L."/>
            <person name="Zhang Z."/>
            <person name="Zhang Y."/>
            <person name="Huang X."/>
            <person name="Su Z."/>
            <person name="Tong W."/>
            <person name="Li J."/>
            <person name="Tong Z."/>
            <person name="Li S."/>
            <person name="Ye J."/>
            <person name="Wang L."/>
            <person name="Fang L."/>
            <person name="Lei T."/>
            <person name="Chen C."/>
            <person name="Chen H."/>
            <person name="Xu Z."/>
            <person name="Li H."/>
            <person name="Huang H."/>
            <person name="Zhang F."/>
            <person name="Xu H."/>
            <person name="Li N."/>
            <person name="Zhao C."/>
            <person name="Li S."/>
            <person name="Dong L."/>
            <person name="Huang Y."/>
            <person name="Li L."/>
            <person name="Xi Y."/>
            <person name="Qi Q."/>
            <person name="Li W."/>
            <person name="Zhang B."/>
            <person name="Hu W."/>
            <person name="Zhang Y."/>
            <person name="Tian X."/>
            <person name="Jiao Y."/>
            <person name="Liang X."/>
            <person name="Jin J."/>
            <person name="Gao L."/>
            <person name="Zheng W."/>
            <person name="Hao B."/>
            <person name="Liu S."/>
            <person name="Wang W."/>
            <person name="Yuan L."/>
            <person name="Cao M."/>
            <person name="McDermott J."/>
            <person name="Samudrala R."/>
            <person name="Wang J."/>
            <person name="Wong G.K."/>
            <person name="Yang H."/>
        </authorList>
    </citation>
    <scope>NUCLEOTIDE SEQUENCE [LARGE SCALE GENOMIC DNA]</scope>
</reference>
<accession>A3BTQ9</accession>
<sequence>MAAGASVVGVASSWRGRSAAVAASCSYPREINEVDLECGLPPSPRRPTPVPTQLAPMAAKARLAQASPIPQWLHRLRRRRHGLRLRIR</sequence>
<protein>
    <submittedName>
        <fullName evidence="1">Uncharacterized protein</fullName>
    </submittedName>
</protein>
<reference evidence="1" key="2">
    <citation type="submission" date="2008-12" db="EMBL/GenBank/DDBJ databases">
        <title>Improved gene annotation of the rice (Oryza sativa) genomes.</title>
        <authorList>
            <person name="Wang J."/>
            <person name="Li R."/>
            <person name="Fan W."/>
            <person name="Huang Q."/>
            <person name="Zhang J."/>
            <person name="Zhou Y."/>
            <person name="Hu Y."/>
            <person name="Zi S."/>
            <person name="Li J."/>
            <person name="Ni P."/>
            <person name="Zheng H."/>
            <person name="Zhang Y."/>
            <person name="Zhao M."/>
            <person name="Hao Q."/>
            <person name="McDermott J."/>
            <person name="Samudrala R."/>
            <person name="Kristiansen K."/>
            <person name="Wong G.K.-S."/>
        </authorList>
    </citation>
    <scope>NUCLEOTIDE SEQUENCE</scope>
</reference>
<proteinExistence type="predicted"/>
<evidence type="ECO:0000313" key="1">
    <source>
        <dbReference type="EMBL" id="EAZ42948.1"/>
    </source>
</evidence>
<organism evidence="1">
    <name type="scientific">Oryza sativa subsp. japonica</name>
    <name type="common">Rice</name>
    <dbReference type="NCBI Taxonomy" id="39947"/>
    <lineage>
        <taxon>Eukaryota</taxon>
        <taxon>Viridiplantae</taxon>
        <taxon>Streptophyta</taxon>
        <taxon>Embryophyta</taxon>
        <taxon>Tracheophyta</taxon>
        <taxon>Spermatophyta</taxon>
        <taxon>Magnoliopsida</taxon>
        <taxon>Liliopsida</taxon>
        <taxon>Poales</taxon>
        <taxon>Poaceae</taxon>
        <taxon>BOP clade</taxon>
        <taxon>Oryzoideae</taxon>
        <taxon>Oryzeae</taxon>
        <taxon>Oryzinae</taxon>
        <taxon>Oryza</taxon>
        <taxon>Oryza sativa</taxon>
    </lineage>
</organism>